<evidence type="ECO:0000313" key="3">
    <source>
        <dbReference type="EMBL" id="KAI5073211.1"/>
    </source>
</evidence>
<organism evidence="3 4">
    <name type="scientific">Adiantum capillus-veneris</name>
    <name type="common">Maidenhair fern</name>
    <dbReference type="NCBI Taxonomy" id="13818"/>
    <lineage>
        <taxon>Eukaryota</taxon>
        <taxon>Viridiplantae</taxon>
        <taxon>Streptophyta</taxon>
        <taxon>Embryophyta</taxon>
        <taxon>Tracheophyta</taxon>
        <taxon>Polypodiopsida</taxon>
        <taxon>Polypodiidae</taxon>
        <taxon>Polypodiales</taxon>
        <taxon>Pteridineae</taxon>
        <taxon>Pteridaceae</taxon>
        <taxon>Vittarioideae</taxon>
        <taxon>Adiantum</taxon>
    </lineage>
</organism>
<dbReference type="AlphaFoldDB" id="A0A9D4ZHN1"/>
<gene>
    <name evidence="3" type="ORF">GOP47_0011224</name>
</gene>
<dbReference type="PANTHER" id="PTHR46444">
    <property type="entry name" value="DCD (DEVELOPMENT AND CELL DEATH) DOMAIN PROTEIN-RELATED"/>
    <property type="match status" value="1"/>
</dbReference>
<dbReference type="Proteomes" id="UP000886520">
    <property type="component" value="Chromosome 11"/>
</dbReference>
<reference evidence="3" key="1">
    <citation type="submission" date="2021-01" db="EMBL/GenBank/DDBJ databases">
        <title>Adiantum capillus-veneris genome.</title>
        <authorList>
            <person name="Fang Y."/>
            <person name="Liao Q."/>
        </authorList>
    </citation>
    <scope>NUCLEOTIDE SEQUENCE</scope>
    <source>
        <strain evidence="3">H3</strain>
        <tissue evidence="3">Leaf</tissue>
    </source>
</reference>
<dbReference type="EMBL" id="JABFUD020000011">
    <property type="protein sequence ID" value="KAI5073211.1"/>
    <property type="molecule type" value="Genomic_DNA"/>
</dbReference>
<evidence type="ECO:0000313" key="4">
    <source>
        <dbReference type="Proteomes" id="UP000886520"/>
    </source>
</evidence>
<dbReference type="Pfam" id="PF10539">
    <property type="entry name" value="Dev_Cell_Death"/>
    <property type="match status" value="1"/>
</dbReference>
<feature type="domain" description="DCD" evidence="2">
    <location>
        <begin position="1"/>
        <end position="128"/>
    </location>
</feature>
<evidence type="ECO:0000256" key="1">
    <source>
        <dbReference type="SAM" id="MobiDB-lite"/>
    </source>
</evidence>
<evidence type="ECO:0000259" key="2">
    <source>
        <dbReference type="PROSITE" id="PS51222"/>
    </source>
</evidence>
<dbReference type="PANTHER" id="PTHR46444:SF19">
    <property type="entry name" value="OS02G0745600 PROTEIN"/>
    <property type="match status" value="1"/>
</dbReference>
<proteinExistence type="predicted"/>
<feature type="region of interest" description="Disordered" evidence="1">
    <location>
        <begin position="136"/>
        <end position="159"/>
    </location>
</feature>
<feature type="compositionally biased region" description="Basic residues" evidence="1">
    <location>
        <begin position="136"/>
        <end position="150"/>
    </location>
</feature>
<protein>
    <recommendedName>
        <fullName evidence="2">DCD domain-containing protein</fullName>
    </recommendedName>
</protein>
<sequence length="159" mass="18205">MSIEQSDIRKEDEEESAEGKAVLAIKGLSGLQRSGARQTEDMIRKAVPLGRIYKTTSDGGMNLVPDAFQGSIREFPAQVLFEVHKACIPLQQNEFRHAIEENYTTRRHEFRNDLSAEQVATLEGIFCPVGSRDLPRRRQPRNIPYRRRTADRHWSRAAQ</sequence>
<name>A0A9D4ZHN1_ADICA</name>
<dbReference type="OrthoDB" id="1920894at2759"/>
<dbReference type="SMART" id="SM00767">
    <property type="entry name" value="DCD"/>
    <property type="match status" value="1"/>
</dbReference>
<accession>A0A9D4ZHN1</accession>
<keyword evidence="4" id="KW-1185">Reference proteome</keyword>
<dbReference type="InterPro" id="IPR013989">
    <property type="entry name" value="Dev_and_cell_death_domain"/>
</dbReference>
<dbReference type="PROSITE" id="PS51222">
    <property type="entry name" value="DCD"/>
    <property type="match status" value="1"/>
</dbReference>
<comment type="caution">
    <text evidence="3">The sequence shown here is derived from an EMBL/GenBank/DDBJ whole genome shotgun (WGS) entry which is preliminary data.</text>
</comment>